<proteinExistence type="predicted"/>
<reference evidence="1 2" key="1">
    <citation type="submission" date="2020-08" db="EMBL/GenBank/DDBJ databases">
        <title>Functional genomics of gut bacteria from endangered species of beetles.</title>
        <authorList>
            <person name="Carlos-Shanley C."/>
        </authorList>
    </citation>
    <scope>NUCLEOTIDE SEQUENCE [LARGE SCALE GENOMIC DNA]</scope>
    <source>
        <strain evidence="1 2">S00179</strain>
    </source>
</reference>
<evidence type="ECO:0000313" key="1">
    <source>
        <dbReference type="EMBL" id="MBB4867788.1"/>
    </source>
</evidence>
<evidence type="ECO:0000313" key="2">
    <source>
        <dbReference type="Proteomes" id="UP000566995"/>
    </source>
</evidence>
<dbReference type="AlphaFoldDB" id="A0A7W7P482"/>
<sequence length="32" mass="3736">MHERHNVFCDELMTASVWVCYASRNPVLSINL</sequence>
<dbReference type="Proteomes" id="UP000566995">
    <property type="component" value="Unassembled WGS sequence"/>
</dbReference>
<dbReference type="EMBL" id="JACHLI010000048">
    <property type="protein sequence ID" value="MBB4867788.1"/>
    <property type="molecule type" value="Genomic_DNA"/>
</dbReference>
<protein>
    <submittedName>
        <fullName evidence="1">Uncharacterized protein</fullName>
    </submittedName>
</protein>
<gene>
    <name evidence="1" type="ORF">HNP46_006707</name>
</gene>
<organism evidence="1 2">
    <name type="scientific">Pseudomonas nitroreducens</name>
    <dbReference type="NCBI Taxonomy" id="46680"/>
    <lineage>
        <taxon>Bacteria</taxon>
        <taxon>Pseudomonadati</taxon>
        <taxon>Pseudomonadota</taxon>
        <taxon>Gammaproteobacteria</taxon>
        <taxon>Pseudomonadales</taxon>
        <taxon>Pseudomonadaceae</taxon>
        <taxon>Pseudomonas</taxon>
    </lineage>
</organism>
<comment type="caution">
    <text evidence="1">The sequence shown here is derived from an EMBL/GenBank/DDBJ whole genome shotgun (WGS) entry which is preliminary data.</text>
</comment>
<accession>A0A7W7P482</accession>
<name>A0A7W7P482_PSENT</name>